<evidence type="ECO:0000313" key="2">
    <source>
        <dbReference type="Proteomes" id="UP000245252"/>
    </source>
</evidence>
<keyword evidence="2" id="KW-1185">Reference proteome</keyword>
<comment type="caution">
    <text evidence="1">The sequence shown here is derived from an EMBL/GenBank/DDBJ whole genome shotgun (WGS) entry which is preliminary data.</text>
</comment>
<dbReference type="EMBL" id="QFBC01000023">
    <property type="protein sequence ID" value="PWE52564.1"/>
    <property type="molecule type" value="Genomic_DNA"/>
</dbReference>
<sequence>MTTLIAWIAFDNKFAAAYMASDSRITWDSQGVKRWDAGRKIFASKTYPDILGYAGDVVFPALALSQLIEAFDANTMFNSDATPWERHEIIKRSLKDSYAHRHHTDDRDFHILHLSRWDGEPRATVHAWCLEYAAAGKAWTDRVLEIPTSTGIIERIGSGVPAAKTHERLWAATYSREIFSSFCDAISSGTDSLSGGAAQLAGFYPRGVAKTFGILRDSKAFLNGLPVHAPISNSTIEWRDHLFQRIDISTGKLLEGAQVHTRPKGK</sequence>
<evidence type="ECO:0000313" key="1">
    <source>
        <dbReference type="EMBL" id="PWE52564.1"/>
    </source>
</evidence>
<dbReference type="AlphaFoldDB" id="A0A2U2DH22"/>
<dbReference type="RefSeq" id="WP_109461968.1">
    <property type="nucleotide sequence ID" value="NZ_QFBC01000023.1"/>
</dbReference>
<dbReference type="Proteomes" id="UP000245252">
    <property type="component" value="Unassembled WGS sequence"/>
</dbReference>
<proteinExistence type="predicted"/>
<protein>
    <submittedName>
        <fullName evidence="1">Uncharacterized protein</fullName>
    </submittedName>
</protein>
<reference evidence="1 2" key="1">
    <citation type="submission" date="2018-05" db="EMBL/GenBank/DDBJ databases">
        <title>The draft genome of strain NS-104.</title>
        <authorList>
            <person name="Hang P."/>
            <person name="Jiang J."/>
        </authorList>
    </citation>
    <scope>NUCLEOTIDE SEQUENCE [LARGE SCALE GENOMIC DNA]</scope>
    <source>
        <strain evidence="1 2">NS-104</strain>
    </source>
</reference>
<name>A0A2U2DH22_9HYPH</name>
<organism evidence="1 2">
    <name type="scientific">Metarhizobium album</name>
    <dbReference type="NCBI Taxonomy" id="2182425"/>
    <lineage>
        <taxon>Bacteria</taxon>
        <taxon>Pseudomonadati</taxon>
        <taxon>Pseudomonadota</taxon>
        <taxon>Alphaproteobacteria</taxon>
        <taxon>Hyphomicrobiales</taxon>
        <taxon>Rhizobiaceae</taxon>
        <taxon>Metarhizobium</taxon>
    </lineage>
</organism>
<gene>
    <name evidence="1" type="ORF">DEM27_30200</name>
</gene>
<accession>A0A2U2DH22</accession>
<dbReference type="OrthoDB" id="5184300at2"/>